<dbReference type="PANTHER" id="PTHR31307">
    <property type="entry name" value="TRIHELIX TRANSCRIPTION FACTOR ASIL2"/>
    <property type="match status" value="1"/>
</dbReference>
<feature type="compositionally biased region" description="Acidic residues" evidence="1">
    <location>
        <begin position="191"/>
        <end position="206"/>
    </location>
</feature>
<dbReference type="Gene3D" id="1.10.10.60">
    <property type="entry name" value="Homeodomain-like"/>
    <property type="match status" value="1"/>
</dbReference>
<feature type="region of interest" description="Disordered" evidence="1">
    <location>
        <begin position="191"/>
        <end position="212"/>
    </location>
</feature>
<dbReference type="InterPro" id="IPR001005">
    <property type="entry name" value="SANT/Myb"/>
</dbReference>
<reference evidence="3 4" key="1">
    <citation type="journal article" date="2018" name="Sci. Data">
        <title>The draft genome sequence of cork oak.</title>
        <authorList>
            <person name="Ramos A.M."/>
            <person name="Usie A."/>
            <person name="Barbosa P."/>
            <person name="Barros P.M."/>
            <person name="Capote T."/>
            <person name="Chaves I."/>
            <person name="Simoes F."/>
            <person name="Abreu I."/>
            <person name="Carrasquinho I."/>
            <person name="Faro C."/>
            <person name="Guimaraes J.B."/>
            <person name="Mendonca D."/>
            <person name="Nobrega F."/>
            <person name="Rodrigues L."/>
            <person name="Saibo N.J.M."/>
            <person name="Varela M.C."/>
            <person name="Egas C."/>
            <person name="Matos J."/>
            <person name="Miguel C.M."/>
            <person name="Oliveira M.M."/>
            <person name="Ricardo C.P."/>
            <person name="Goncalves S."/>
        </authorList>
    </citation>
    <scope>NUCLEOTIDE SEQUENCE [LARGE SCALE GENOMIC DNA]</scope>
    <source>
        <strain evidence="4">cv. HL8</strain>
    </source>
</reference>
<evidence type="ECO:0000256" key="1">
    <source>
        <dbReference type="SAM" id="MobiDB-lite"/>
    </source>
</evidence>
<comment type="caution">
    <text evidence="3">The sequence shown here is derived from an EMBL/GenBank/DDBJ whole genome shotgun (WGS) entry which is preliminary data.</text>
</comment>
<dbReference type="Pfam" id="PF13837">
    <property type="entry name" value="Myb_DNA-bind_4"/>
    <property type="match status" value="1"/>
</dbReference>
<proteinExistence type="predicted"/>
<dbReference type="InterPro" id="IPR044822">
    <property type="entry name" value="Myb_DNA-bind_4"/>
</dbReference>
<accession>A0AAW0LSC4</accession>
<feature type="region of interest" description="Disordered" evidence="1">
    <location>
        <begin position="107"/>
        <end position="146"/>
    </location>
</feature>
<feature type="compositionally biased region" description="Acidic residues" evidence="1">
    <location>
        <begin position="129"/>
        <end position="146"/>
    </location>
</feature>
<protein>
    <submittedName>
        <fullName evidence="3">Trihelix transcription factor asil2</fullName>
    </submittedName>
</protein>
<evidence type="ECO:0000313" key="4">
    <source>
        <dbReference type="Proteomes" id="UP000237347"/>
    </source>
</evidence>
<evidence type="ECO:0000259" key="2">
    <source>
        <dbReference type="PROSITE" id="PS50090"/>
    </source>
</evidence>
<dbReference type="AlphaFoldDB" id="A0AAW0LSC4"/>
<keyword evidence="4" id="KW-1185">Reference proteome</keyword>
<dbReference type="InterPro" id="IPR044823">
    <property type="entry name" value="ASIL1/2-like"/>
</dbReference>
<dbReference type="Proteomes" id="UP000237347">
    <property type="component" value="Unassembled WGS sequence"/>
</dbReference>
<feature type="compositionally biased region" description="Low complexity" evidence="1">
    <location>
        <begin position="118"/>
        <end position="128"/>
    </location>
</feature>
<gene>
    <name evidence="3" type="primary">ASIL2_2</name>
    <name evidence="3" type="ORF">CFP56_032553</name>
</gene>
<feature type="domain" description="Myb-like" evidence="2">
    <location>
        <begin position="16"/>
        <end position="80"/>
    </location>
</feature>
<name>A0AAW0LSC4_QUESU</name>
<dbReference type="PROSITE" id="PS50090">
    <property type="entry name" value="MYB_LIKE"/>
    <property type="match status" value="1"/>
</dbReference>
<organism evidence="3 4">
    <name type="scientific">Quercus suber</name>
    <name type="common">Cork oak</name>
    <dbReference type="NCBI Taxonomy" id="58331"/>
    <lineage>
        <taxon>Eukaryota</taxon>
        <taxon>Viridiplantae</taxon>
        <taxon>Streptophyta</taxon>
        <taxon>Embryophyta</taxon>
        <taxon>Tracheophyta</taxon>
        <taxon>Spermatophyta</taxon>
        <taxon>Magnoliopsida</taxon>
        <taxon>eudicotyledons</taxon>
        <taxon>Gunneridae</taxon>
        <taxon>Pentapetalae</taxon>
        <taxon>rosids</taxon>
        <taxon>fabids</taxon>
        <taxon>Fagales</taxon>
        <taxon>Fagaceae</taxon>
        <taxon>Quercus</taxon>
    </lineage>
</organism>
<dbReference type="PANTHER" id="PTHR31307:SF3">
    <property type="entry name" value="HOMEODOMAIN-LIKE SUPERFAMILY PROTEIN"/>
    <property type="match status" value="1"/>
</dbReference>
<evidence type="ECO:0000313" key="3">
    <source>
        <dbReference type="EMBL" id="KAK7854325.1"/>
    </source>
</evidence>
<sequence>MGSPNPSPSTTSKPLPWTHEETVHLIQAYQEKWYSLKRGQLKASNWEEVAVTVSARCGYDHSEPSSKSALQCRHKIEKLRQRYRSESQQRHRHSSWPYFPLMDSLHRGPLPISARPPDNNNNSNSNIINDEDEDEDDNDNESDEENIYSIRSRSINYLLRKPTIVNRFAGIADAGKPIRKRHRDFADEVVVEEENGDDDDEEEEEEEKGRDAVVSELAAEIRKFAERFIGMENMKMEMMKDTERYRMEMENKRMELILDSQKRILDSIHRTFASP</sequence>
<dbReference type="EMBL" id="PKMF04000056">
    <property type="protein sequence ID" value="KAK7854325.1"/>
    <property type="molecule type" value="Genomic_DNA"/>
</dbReference>
<dbReference type="SMART" id="SM00595">
    <property type="entry name" value="MADF"/>
    <property type="match status" value="1"/>
</dbReference>
<dbReference type="FunFam" id="1.10.10.60:FF:000152">
    <property type="entry name" value="Trihelix transcription factor ASIL2"/>
    <property type="match status" value="1"/>
</dbReference>